<comment type="cofactor">
    <cofactor evidence="1 9">
        <name>a divalent metal cation</name>
        <dbReference type="ChEBI" id="CHEBI:60240"/>
    </cofactor>
</comment>
<comment type="catalytic activity">
    <reaction evidence="9">
        <text>UTP + H2O = UMP + diphosphate + H(+)</text>
        <dbReference type="Rhea" id="RHEA:29395"/>
        <dbReference type="ChEBI" id="CHEBI:15377"/>
        <dbReference type="ChEBI" id="CHEBI:15378"/>
        <dbReference type="ChEBI" id="CHEBI:33019"/>
        <dbReference type="ChEBI" id="CHEBI:46398"/>
        <dbReference type="ChEBI" id="CHEBI:57865"/>
        <dbReference type="EC" id="3.6.1.9"/>
    </reaction>
</comment>
<gene>
    <name evidence="10" type="ORF">FDP08_06215</name>
</gene>
<dbReference type="EC" id="3.6.1.9" evidence="9"/>
<comment type="similarity">
    <text evidence="8">Belongs to the Maf family. YceF subfamily.</text>
</comment>
<comment type="caution">
    <text evidence="10">The sequence shown here is derived from an EMBL/GenBank/DDBJ whole genome shotgun (WGS) entry which is preliminary data.</text>
</comment>
<evidence type="ECO:0000256" key="2">
    <source>
        <dbReference type="ARBA" id="ARBA00004496"/>
    </source>
</evidence>
<organism evidence="10 11">
    <name type="scientific">Marinobacter panjinensis</name>
    <dbReference type="NCBI Taxonomy" id="2576384"/>
    <lineage>
        <taxon>Bacteria</taxon>
        <taxon>Pseudomonadati</taxon>
        <taxon>Pseudomonadota</taxon>
        <taxon>Gammaproteobacteria</taxon>
        <taxon>Pseudomonadales</taxon>
        <taxon>Marinobacteraceae</taxon>
        <taxon>Marinobacter</taxon>
    </lineage>
</organism>
<dbReference type="EMBL" id="SZYH01000001">
    <property type="protein sequence ID" value="TKV67712.1"/>
    <property type="molecule type" value="Genomic_DNA"/>
</dbReference>
<dbReference type="GO" id="GO:0009117">
    <property type="term" value="P:nucleotide metabolic process"/>
    <property type="evidence" value="ECO:0007669"/>
    <property type="project" value="UniProtKB-KW"/>
</dbReference>
<feature type="site" description="Important for substrate specificity" evidence="9">
    <location>
        <position position="70"/>
    </location>
</feature>
<evidence type="ECO:0000256" key="9">
    <source>
        <dbReference type="HAMAP-Rule" id="MF_00528"/>
    </source>
</evidence>
<name>A0A4U6R4D9_9GAMM</name>
<dbReference type="GO" id="GO:0005737">
    <property type="term" value="C:cytoplasm"/>
    <property type="evidence" value="ECO:0007669"/>
    <property type="project" value="UniProtKB-SubCell"/>
</dbReference>
<evidence type="ECO:0000256" key="7">
    <source>
        <dbReference type="ARBA" id="ARBA00053369"/>
    </source>
</evidence>
<keyword evidence="5 9" id="KW-0546">Nucleotide metabolism</keyword>
<comment type="caution">
    <text evidence="9">Lacks conserved residue(s) required for the propagation of feature annotation.</text>
</comment>
<comment type="catalytic activity">
    <reaction evidence="6">
        <text>N(7)-methyl-GTP + H2O = N(7)-methyl-GMP + diphosphate + H(+)</text>
        <dbReference type="Rhea" id="RHEA:58744"/>
        <dbReference type="ChEBI" id="CHEBI:15377"/>
        <dbReference type="ChEBI" id="CHEBI:15378"/>
        <dbReference type="ChEBI" id="CHEBI:33019"/>
        <dbReference type="ChEBI" id="CHEBI:58285"/>
        <dbReference type="ChEBI" id="CHEBI:87133"/>
    </reaction>
</comment>
<accession>A0A4U6R4D9</accession>
<dbReference type="Proteomes" id="UP000308488">
    <property type="component" value="Unassembled WGS sequence"/>
</dbReference>
<comment type="catalytic activity">
    <reaction evidence="9">
        <text>dTTP + H2O = dTMP + diphosphate + H(+)</text>
        <dbReference type="Rhea" id="RHEA:28534"/>
        <dbReference type="ChEBI" id="CHEBI:15377"/>
        <dbReference type="ChEBI" id="CHEBI:15378"/>
        <dbReference type="ChEBI" id="CHEBI:33019"/>
        <dbReference type="ChEBI" id="CHEBI:37568"/>
        <dbReference type="ChEBI" id="CHEBI:63528"/>
        <dbReference type="EC" id="3.6.1.9"/>
    </reaction>
</comment>
<reference evidence="10 11" key="1">
    <citation type="submission" date="2019-05" db="EMBL/GenBank/DDBJ databases">
        <title>Marinobacter panjinensis sp. nov., a moderately halophilic bacterium isolated from sea tidal flat environment.</title>
        <authorList>
            <person name="Yang W."/>
            <person name="An M."/>
            <person name="He W."/>
            <person name="Luo X."/>
            <person name="Zhu L."/>
            <person name="Chen G."/>
            <person name="Zhang Y."/>
            <person name="Wang Y."/>
        </authorList>
    </citation>
    <scope>NUCLEOTIDE SEQUENCE [LARGE SCALE GENOMIC DNA]</scope>
    <source>
        <strain evidence="10 11">PJ-16</strain>
    </source>
</reference>
<feature type="site" description="Important for substrate specificity" evidence="9">
    <location>
        <position position="152"/>
    </location>
</feature>
<dbReference type="InterPro" id="IPR003697">
    <property type="entry name" value="Maf-like"/>
</dbReference>
<dbReference type="GO" id="GO:0036218">
    <property type="term" value="F:dTTP diphosphatase activity"/>
    <property type="evidence" value="ECO:0007669"/>
    <property type="project" value="RHEA"/>
</dbReference>
<dbReference type="FunFam" id="3.90.950.10:FF:000005">
    <property type="entry name" value="7-methyl-GTP pyrophosphatase"/>
    <property type="match status" value="1"/>
</dbReference>
<evidence type="ECO:0000256" key="5">
    <source>
        <dbReference type="ARBA" id="ARBA00023080"/>
    </source>
</evidence>
<comment type="subcellular location">
    <subcellularLocation>
        <location evidence="2 9">Cytoplasm</location>
    </subcellularLocation>
</comment>
<dbReference type="CDD" id="cd00555">
    <property type="entry name" value="Maf"/>
    <property type="match status" value="1"/>
</dbReference>
<dbReference type="InterPro" id="IPR029001">
    <property type="entry name" value="ITPase-like_fam"/>
</dbReference>
<evidence type="ECO:0000313" key="10">
    <source>
        <dbReference type="EMBL" id="TKV67712.1"/>
    </source>
</evidence>
<dbReference type="NCBIfam" id="TIGR00172">
    <property type="entry name" value="maf"/>
    <property type="match status" value="1"/>
</dbReference>
<dbReference type="PANTHER" id="PTHR43213:SF5">
    <property type="entry name" value="BIFUNCTIONAL DTTP_UTP PYROPHOSPHATASE_METHYLTRANSFERASE PROTEIN-RELATED"/>
    <property type="match status" value="1"/>
</dbReference>
<dbReference type="PIRSF" id="PIRSF006305">
    <property type="entry name" value="Maf"/>
    <property type="match status" value="1"/>
</dbReference>
<dbReference type="RefSeq" id="WP_137435125.1">
    <property type="nucleotide sequence ID" value="NZ_JANRHC010000001.1"/>
</dbReference>
<keyword evidence="4 9" id="KW-0378">Hydrolase</keyword>
<sequence length="201" mass="21110">MASIILASASPRRAELLKQIGLSFHVRPADIDETPGTDESAVDYVERLARGKALAVQATEPGATVIGSDTSVVLGGQILGKPQDSHDAVGMLKQLSGTTHQVMTAVAVASANACESRVSVTDVRFRPLSGEEIEAYVATGEPMDKAGGYGIQGRGGIFVEELRGSYSAVVGLPLKETAELLAGAGCPVWETWNSRQESRNE</sequence>
<proteinExistence type="inferred from homology"/>
<dbReference type="Pfam" id="PF02545">
    <property type="entry name" value="Maf"/>
    <property type="match status" value="1"/>
</dbReference>
<evidence type="ECO:0000256" key="3">
    <source>
        <dbReference type="ARBA" id="ARBA00022490"/>
    </source>
</evidence>
<keyword evidence="11" id="KW-1185">Reference proteome</keyword>
<dbReference type="HAMAP" id="MF_00528">
    <property type="entry name" value="Maf"/>
    <property type="match status" value="1"/>
</dbReference>
<dbReference type="Gene3D" id="3.90.950.10">
    <property type="match status" value="1"/>
</dbReference>
<evidence type="ECO:0000256" key="1">
    <source>
        <dbReference type="ARBA" id="ARBA00001968"/>
    </source>
</evidence>
<comment type="function">
    <text evidence="7">Nucleoside triphosphate pyrophosphatase that hydrolyzes 7-methyl-GTP (m(7)GTP). May have a dual role in cell division arrest and in preventing the incorporation of modified nucleotides into cellular nucleic acids.</text>
</comment>
<evidence type="ECO:0000256" key="8">
    <source>
        <dbReference type="ARBA" id="ARBA00060749"/>
    </source>
</evidence>
<protein>
    <recommendedName>
        <fullName evidence="9">dTTP/UTP pyrophosphatase</fullName>
        <shortName evidence="9">dTTPase/UTPase</shortName>
        <ecNumber evidence="9">3.6.1.9</ecNumber>
    </recommendedName>
    <alternativeName>
        <fullName evidence="9">Nucleoside triphosphate pyrophosphatase</fullName>
    </alternativeName>
    <alternativeName>
        <fullName evidence="9">Nucleotide pyrophosphatase</fullName>
        <shortName evidence="9">Nucleotide PPase</shortName>
    </alternativeName>
</protein>
<comment type="function">
    <text evidence="9">Nucleoside triphosphate pyrophosphatase that hydrolyzes dTTP and UTP. May have a dual role in cell division arrest and in preventing the incorporation of modified nucleotides into cellular nucleic acids.</text>
</comment>
<dbReference type="SUPFAM" id="SSF52972">
    <property type="entry name" value="ITPase-like"/>
    <property type="match status" value="1"/>
</dbReference>
<evidence type="ECO:0000256" key="6">
    <source>
        <dbReference type="ARBA" id="ARBA00050213"/>
    </source>
</evidence>
<dbReference type="GO" id="GO:0036221">
    <property type="term" value="F:UTP diphosphatase activity"/>
    <property type="evidence" value="ECO:0007669"/>
    <property type="project" value="RHEA"/>
</dbReference>
<evidence type="ECO:0000256" key="4">
    <source>
        <dbReference type="ARBA" id="ARBA00022801"/>
    </source>
</evidence>
<feature type="active site" description="Proton acceptor" evidence="9">
    <location>
        <position position="69"/>
    </location>
</feature>
<evidence type="ECO:0000313" key="11">
    <source>
        <dbReference type="Proteomes" id="UP000308488"/>
    </source>
</evidence>
<dbReference type="AlphaFoldDB" id="A0A4U6R4D9"/>
<comment type="similarity">
    <text evidence="9">Belongs to the Maf family. YhdE subfamily.</text>
</comment>
<keyword evidence="3 9" id="KW-0963">Cytoplasm</keyword>
<feature type="site" description="Important for substrate specificity" evidence="9">
    <location>
        <position position="12"/>
    </location>
</feature>
<dbReference type="PANTHER" id="PTHR43213">
    <property type="entry name" value="BIFUNCTIONAL DTTP/UTP PYROPHOSPHATASE/METHYLTRANSFERASE PROTEIN-RELATED"/>
    <property type="match status" value="1"/>
</dbReference>
<dbReference type="OrthoDB" id="9807767at2"/>